<gene>
    <name evidence="3" type="ORF">M436DRAFT_70635</name>
</gene>
<evidence type="ECO:0000313" key="4">
    <source>
        <dbReference type="Proteomes" id="UP000027730"/>
    </source>
</evidence>
<dbReference type="STRING" id="1043004.A0A074WT05"/>
<feature type="compositionally biased region" description="Basic and acidic residues" evidence="1">
    <location>
        <begin position="188"/>
        <end position="197"/>
    </location>
</feature>
<dbReference type="GeneID" id="25414796"/>
<dbReference type="OrthoDB" id="3873760at2759"/>
<dbReference type="PROSITE" id="PS00028">
    <property type="entry name" value="ZINC_FINGER_C2H2_1"/>
    <property type="match status" value="1"/>
</dbReference>
<name>A0A074WT05_9PEZI</name>
<evidence type="ECO:0000259" key="2">
    <source>
        <dbReference type="PROSITE" id="PS00028"/>
    </source>
</evidence>
<organism evidence="3 4">
    <name type="scientific">Aureobasidium namibiae CBS 147.97</name>
    <dbReference type="NCBI Taxonomy" id="1043004"/>
    <lineage>
        <taxon>Eukaryota</taxon>
        <taxon>Fungi</taxon>
        <taxon>Dikarya</taxon>
        <taxon>Ascomycota</taxon>
        <taxon>Pezizomycotina</taxon>
        <taxon>Dothideomycetes</taxon>
        <taxon>Dothideomycetidae</taxon>
        <taxon>Dothideales</taxon>
        <taxon>Saccotheciaceae</taxon>
        <taxon>Aureobasidium</taxon>
    </lineage>
</organism>
<dbReference type="HOGENOM" id="CLU_625531_0_0_1"/>
<keyword evidence="4" id="KW-1185">Reference proteome</keyword>
<feature type="compositionally biased region" description="Basic and acidic residues" evidence="1">
    <location>
        <begin position="127"/>
        <end position="146"/>
    </location>
</feature>
<reference evidence="3 4" key="1">
    <citation type="journal article" date="2014" name="BMC Genomics">
        <title>Genome sequencing of four Aureobasidium pullulans varieties: biotechnological potential, stress tolerance, and description of new species.</title>
        <authorList>
            <person name="Gostin Ar C."/>
            <person name="Ohm R.A."/>
            <person name="Kogej T."/>
            <person name="Sonjak S."/>
            <person name="Turk M."/>
            <person name="Zajc J."/>
            <person name="Zalar P."/>
            <person name="Grube M."/>
            <person name="Sun H."/>
            <person name="Han J."/>
            <person name="Sharma A."/>
            <person name="Chiniquy J."/>
            <person name="Ngan C.Y."/>
            <person name="Lipzen A."/>
            <person name="Barry K."/>
            <person name="Grigoriev I.V."/>
            <person name="Gunde-Cimerman N."/>
        </authorList>
    </citation>
    <scope>NUCLEOTIDE SEQUENCE [LARGE SCALE GENOMIC DNA]</scope>
    <source>
        <strain evidence="3 4">CBS 147.97</strain>
    </source>
</reference>
<dbReference type="EMBL" id="KL584704">
    <property type="protein sequence ID" value="KEQ76268.1"/>
    <property type="molecule type" value="Genomic_DNA"/>
</dbReference>
<accession>A0A074WT05</accession>
<feature type="domain" description="C2H2-type" evidence="2">
    <location>
        <begin position="379"/>
        <end position="403"/>
    </location>
</feature>
<protein>
    <recommendedName>
        <fullName evidence="2">C2H2-type domain-containing protein</fullName>
    </recommendedName>
</protein>
<dbReference type="RefSeq" id="XP_013430425.1">
    <property type="nucleotide sequence ID" value="XM_013574971.1"/>
</dbReference>
<evidence type="ECO:0000313" key="3">
    <source>
        <dbReference type="EMBL" id="KEQ76268.1"/>
    </source>
</evidence>
<dbReference type="AlphaFoldDB" id="A0A074WT05"/>
<evidence type="ECO:0000256" key="1">
    <source>
        <dbReference type="SAM" id="MobiDB-lite"/>
    </source>
</evidence>
<dbReference type="InterPro" id="IPR013087">
    <property type="entry name" value="Znf_C2H2_type"/>
</dbReference>
<feature type="compositionally biased region" description="Polar residues" evidence="1">
    <location>
        <begin position="150"/>
        <end position="165"/>
    </location>
</feature>
<proteinExistence type="predicted"/>
<dbReference type="Proteomes" id="UP000027730">
    <property type="component" value="Unassembled WGS sequence"/>
</dbReference>
<sequence>MSMDLWIKESAAGLARDLFQNSISGYGALETTNELATLRSTHKLSSAPSHGTSSSPRLHRTLNKRHHLGNGSVQHSNFSSSLDTSSDADTELSDFLLQECTLGGASASSSQSDLTLGLSHACAANTEREHRGRLRRNDSFEPELSRSKQKSSAQSWHMNIDLSQESSHDDDSTMNRGTPPAWSVSMTSEDRHRELSRGYHTKSTAEDGAPDVASARRKEKALSRLHLIFSQMPAVTQSTSAVLNQTDSFESSYNQLCGGEDAQEWAEFEASLFRAYSGQPQAVVQDLVQRQQQEQITEMITTRQAPLGANLLNHHVLQHLQPSKEVLVQQTQELRKDEEQPKSEEPMVEFHCPWIDCHSRFQQCTNYIRDTDNPDSLPCAHSGCELEFATEEVWRKHVSAAHHNLLPRLQPVGEAEMEAAWDKTRS</sequence>
<feature type="region of interest" description="Disordered" evidence="1">
    <location>
        <begin position="127"/>
        <end position="214"/>
    </location>
</feature>